<protein>
    <submittedName>
        <fullName evidence="1">Uncharacterized protein</fullName>
    </submittedName>
</protein>
<name>A0A7J6FN66_CANSA</name>
<dbReference type="AlphaFoldDB" id="A0A7J6FN66"/>
<dbReference type="Proteomes" id="UP000525078">
    <property type="component" value="Unassembled WGS sequence"/>
</dbReference>
<accession>A0A7J6FN66</accession>
<evidence type="ECO:0000313" key="1">
    <source>
        <dbReference type="EMBL" id="KAF4372153.1"/>
    </source>
</evidence>
<dbReference type="EMBL" id="JAATIP010000106">
    <property type="protein sequence ID" value="KAF4372153.1"/>
    <property type="molecule type" value="Genomic_DNA"/>
</dbReference>
<proteinExistence type="predicted"/>
<comment type="caution">
    <text evidence="1">The sequence shown here is derived from an EMBL/GenBank/DDBJ whole genome shotgun (WGS) entry which is preliminary data.</text>
</comment>
<organism evidence="1 2">
    <name type="scientific">Cannabis sativa</name>
    <name type="common">Hemp</name>
    <name type="synonym">Marijuana</name>
    <dbReference type="NCBI Taxonomy" id="3483"/>
    <lineage>
        <taxon>Eukaryota</taxon>
        <taxon>Viridiplantae</taxon>
        <taxon>Streptophyta</taxon>
        <taxon>Embryophyta</taxon>
        <taxon>Tracheophyta</taxon>
        <taxon>Spermatophyta</taxon>
        <taxon>Magnoliopsida</taxon>
        <taxon>eudicotyledons</taxon>
        <taxon>Gunneridae</taxon>
        <taxon>Pentapetalae</taxon>
        <taxon>rosids</taxon>
        <taxon>fabids</taxon>
        <taxon>Rosales</taxon>
        <taxon>Cannabaceae</taxon>
        <taxon>Cannabis</taxon>
    </lineage>
</organism>
<sequence length="43" mass="5091">MISSTRSFLLLFSSPCLWPLLLVTLEEHFLVSQMMRMMNERDS</sequence>
<gene>
    <name evidence="1" type="ORF">F8388_000369</name>
</gene>
<reference evidence="1 2" key="1">
    <citation type="journal article" date="2020" name="bioRxiv">
        <title>Sequence and annotation of 42 cannabis genomes reveals extensive copy number variation in cannabinoid synthesis and pathogen resistance genes.</title>
        <authorList>
            <person name="Mckernan K.J."/>
            <person name="Helbert Y."/>
            <person name="Kane L.T."/>
            <person name="Ebling H."/>
            <person name="Zhang L."/>
            <person name="Liu B."/>
            <person name="Eaton Z."/>
            <person name="Mclaughlin S."/>
            <person name="Kingan S."/>
            <person name="Baybayan P."/>
            <person name="Concepcion G."/>
            <person name="Jordan M."/>
            <person name="Riva A."/>
            <person name="Barbazuk W."/>
            <person name="Harkins T."/>
        </authorList>
    </citation>
    <scope>NUCLEOTIDE SEQUENCE [LARGE SCALE GENOMIC DNA]</scope>
    <source>
        <strain evidence="2">cv. Jamaican Lion 4</strain>
        <tissue evidence="1">Leaf</tissue>
    </source>
</reference>
<evidence type="ECO:0000313" key="2">
    <source>
        <dbReference type="Proteomes" id="UP000525078"/>
    </source>
</evidence>